<dbReference type="AlphaFoldDB" id="W4FA64"/>
<dbReference type="VEuPathDB" id="FungiDB:H257_18747"/>
<sequence length="123" mass="13785">MHLARKRTTDKFHSEHFSIFAQWSPFHPSSQTPSALNTRPIGQAVDLLAALQTSRQSAVDVTFQQTNAPAGSFSEKKRYFSKKHGMYGVASVLPNGLCVPLLSLEAMRIYPFVNPTRHFTPRP</sequence>
<protein>
    <submittedName>
        <fullName evidence="2">Uncharacterized protein</fullName>
    </submittedName>
</protein>
<feature type="transmembrane region" description="Helical" evidence="1">
    <location>
        <begin position="85"/>
        <end position="104"/>
    </location>
</feature>
<dbReference type="GeneID" id="20820743"/>
<dbReference type="EMBL" id="KI913322">
    <property type="protein sequence ID" value="ETV64352.1"/>
    <property type="molecule type" value="Genomic_DNA"/>
</dbReference>
<name>W4FA64_APHAT</name>
<dbReference type="RefSeq" id="XP_009846170.1">
    <property type="nucleotide sequence ID" value="XM_009847868.1"/>
</dbReference>
<keyword evidence="1" id="KW-1133">Transmembrane helix</keyword>
<gene>
    <name evidence="2" type="ORF">H257_18747</name>
</gene>
<organism evidence="2">
    <name type="scientific">Aphanomyces astaci</name>
    <name type="common">Crayfish plague agent</name>
    <dbReference type="NCBI Taxonomy" id="112090"/>
    <lineage>
        <taxon>Eukaryota</taxon>
        <taxon>Sar</taxon>
        <taxon>Stramenopiles</taxon>
        <taxon>Oomycota</taxon>
        <taxon>Saprolegniomycetes</taxon>
        <taxon>Saprolegniales</taxon>
        <taxon>Verrucalvaceae</taxon>
        <taxon>Aphanomyces</taxon>
    </lineage>
</organism>
<keyword evidence="1" id="KW-0812">Transmembrane</keyword>
<evidence type="ECO:0000256" key="1">
    <source>
        <dbReference type="SAM" id="Phobius"/>
    </source>
</evidence>
<proteinExistence type="predicted"/>
<evidence type="ECO:0000313" key="2">
    <source>
        <dbReference type="EMBL" id="ETV64352.1"/>
    </source>
</evidence>
<reference evidence="2" key="1">
    <citation type="submission" date="2013-12" db="EMBL/GenBank/DDBJ databases">
        <title>The Genome Sequence of Aphanomyces astaci APO3.</title>
        <authorList>
            <consortium name="The Broad Institute Genomics Platform"/>
            <person name="Russ C."/>
            <person name="Tyler B."/>
            <person name="van West P."/>
            <person name="Dieguez-Uribeondo J."/>
            <person name="Young S.K."/>
            <person name="Zeng Q."/>
            <person name="Gargeya S."/>
            <person name="Fitzgerald M."/>
            <person name="Abouelleil A."/>
            <person name="Alvarado L."/>
            <person name="Chapman S.B."/>
            <person name="Gainer-Dewar J."/>
            <person name="Goldberg J."/>
            <person name="Griggs A."/>
            <person name="Gujja S."/>
            <person name="Hansen M."/>
            <person name="Howarth C."/>
            <person name="Imamovic A."/>
            <person name="Ireland A."/>
            <person name="Larimer J."/>
            <person name="McCowan C."/>
            <person name="Murphy C."/>
            <person name="Pearson M."/>
            <person name="Poon T.W."/>
            <person name="Priest M."/>
            <person name="Roberts A."/>
            <person name="Saif S."/>
            <person name="Shea T."/>
            <person name="Sykes S."/>
            <person name="Wortman J."/>
            <person name="Nusbaum C."/>
            <person name="Birren B."/>
        </authorList>
    </citation>
    <scope>NUCLEOTIDE SEQUENCE [LARGE SCALE GENOMIC DNA]</scope>
    <source>
        <strain evidence="2">APO3</strain>
    </source>
</reference>
<accession>W4FA64</accession>
<keyword evidence="1" id="KW-0472">Membrane</keyword>